<keyword evidence="2" id="KW-1185">Reference proteome</keyword>
<dbReference type="InterPro" id="IPR026204">
    <property type="entry name" value="GRIPAP1"/>
</dbReference>
<evidence type="ECO:0000313" key="3">
    <source>
        <dbReference type="RefSeq" id="XP_013793140.1"/>
    </source>
</evidence>
<feature type="coiled-coil region" evidence="1">
    <location>
        <begin position="31"/>
        <end position="88"/>
    </location>
</feature>
<sequence length="111" mass="12937">MAALLSDDDFQRLQTQLLDLRSKNYSLEETNQKQHNELGQLQHKVDDLEKELSKAQKAINRSKKAKDVEQLLQENESLQLKLQSQEDEFRLQNSTLMQELASVSLEIQQQI</sequence>
<dbReference type="PANTHER" id="PTHR18978">
    <property type="entry name" value="GRIP-1 ASSOCIATED PROTEIN 1"/>
    <property type="match status" value="1"/>
</dbReference>
<dbReference type="GeneID" id="106477086"/>
<reference evidence="3" key="1">
    <citation type="submission" date="2025-08" db="UniProtKB">
        <authorList>
            <consortium name="RefSeq"/>
        </authorList>
    </citation>
    <scope>IDENTIFICATION</scope>
    <source>
        <tissue evidence="3">Muscle</tissue>
    </source>
</reference>
<feature type="non-terminal residue" evidence="3">
    <location>
        <position position="111"/>
    </location>
</feature>
<proteinExistence type="predicted"/>
<accession>A0ABM1C2P2</accession>
<dbReference type="Proteomes" id="UP000694941">
    <property type="component" value="Unplaced"/>
</dbReference>
<evidence type="ECO:0000256" key="1">
    <source>
        <dbReference type="SAM" id="Coils"/>
    </source>
</evidence>
<name>A0ABM1C2P2_LIMPO</name>
<gene>
    <name evidence="3" type="primary">LOC106477086</name>
</gene>
<dbReference type="RefSeq" id="XP_013793140.1">
    <property type="nucleotide sequence ID" value="XM_013937686.2"/>
</dbReference>
<protein>
    <submittedName>
        <fullName evidence="3">GRIP1-associated protein 1-like</fullName>
    </submittedName>
</protein>
<evidence type="ECO:0000313" key="2">
    <source>
        <dbReference type="Proteomes" id="UP000694941"/>
    </source>
</evidence>
<keyword evidence="1" id="KW-0175">Coiled coil</keyword>
<dbReference type="PANTHER" id="PTHR18978:SF1">
    <property type="entry name" value="GRIP1-ASSOCIATED PROTEIN 1"/>
    <property type="match status" value="1"/>
</dbReference>
<organism evidence="2 3">
    <name type="scientific">Limulus polyphemus</name>
    <name type="common">Atlantic horseshoe crab</name>
    <dbReference type="NCBI Taxonomy" id="6850"/>
    <lineage>
        <taxon>Eukaryota</taxon>
        <taxon>Metazoa</taxon>
        <taxon>Ecdysozoa</taxon>
        <taxon>Arthropoda</taxon>
        <taxon>Chelicerata</taxon>
        <taxon>Merostomata</taxon>
        <taxon>Xiphosura</taxon>
        <taxon>Limulidae</taxon>
        <taxon>Limulus</taxon>
    </lineage>
</organism>